<feature type="compositionally biased region" description="Basic and acidic residues" evidence="1">
    <location>
        <begin position="1"/>
        <end position="33"/>
    </location>
</feature>
<accession>A0ABD5SCC3</accession>
<dbReference type="EMBL" id="JBHSWW010000199">
    <property type="protein sequence ID" value="MFC6754121.1"/>
    <property type="molecule type" value="Genomic_DNA"/>
</dbReference>
<keyword evidence="3" id="KW-1185">Reference proteome</keyword>
<organism evidence="2 3">
    <name type="scientific">Halorubrum tibetense</name>
    <dbReference type="NCBI Taxonomy" id="175631"/>
    <lineage>
        <taxon>Archaea</taxon>
        <taxon>Methanobacteriati</taxon>
        <taxon>Methanobacteriota</taxon>
        <taxon>Stenosarchaea group</taxon>
        <taxon>Halobacteria</taxon>
        <taxon>Halobacteriales</taxon>
        <taxon>Haloferacaceae</taxon>
        <taxon>Halorubrum</taxon>
    </lineage>
</organism>
<evidence type="ECO:0000313" key="3">
    <source>
        <dbReference type="Proteomes" id="UP001596442"/>
    </source>
</evidence>
<name>A0ABD5SCC3_9EURY</name>
<protein>
    <submittedName>
        <fullName evidence="2">Uncharacterized protein</fullName>
    </submittedName>
</protein>
<dbReference type="AlphaFoldDB" id="A0ABD5SCC3"/>
<comment type="caution">
    <text evidence="2">The sequence shown here is derived from an EMBL/GenBank/DDBJ whole genome shotgun (WGS) entry which is preliminary data.</text>
</comment>
<proteinExistence type="predicted"/>
<dbReference type="Proteomes" id="UP001596442">
    <property type="component" value="Unassembled WGS sequence"/>
</dbReference>
<sequence length="109" mass="11934">MPDTKAGREEQARTADRRRVERDVSEALARGDEPEPPDDTPTECYRRGCTEPAAFSVTERYQEETGKGAVEASALLCEPHTGEEAPTNLDQAYSGYVFLVEPIDAATGE</sequence>
<feature type="region of interest" description="Disordered" evidence="1">
    <location>
        <begin position="1"/>
        <end position="47"/>
    </location>
</feature>
<evidence type="ECO:0000256" key="1">
    <source>
        <dbReference type="SAM" id="MobiDB-lite"/>
    </source>
</evidence>
<gene>
    <name evidence="2" type="ORF">ACFQEU_11705</name>
</gene>
<reference evidence="2 3" key="1">
    <citation type="journal article" date="2019" name="Int. J. Syst. Evol. Microbiol.">
        <title>The Global Catalogue of Microorganisms (GCM) 10K type strain sequencing project: providing services to taxonomists for standard genome sequencing and annotation.</title>
        <authorList>
            <consortium name="The Broad Institute Genomics Platform"/>
            <consortium name="The Broad Institute Genome Sequencing Center for Infectious Disease"/>
            <person name="Wu L."/>
            <person name="Ma J."/>
        </authorList>
    </citation>
    <scope>NUCLEOTIDE SEQUENCE [LARGE SCALE GENOMIC DNA]</scope>
    <source>
        <strain evidence="2 3">CGMCC 1.3239</strain>
    </source>
</reference>
<dbReference type="RefSeq" id="WP_379782332.1">
    <property type="nucleotide sequence ID" value="NZ_JBHSWW010000199.1"/>
</dbReference>
<evidence type="ECO:0000313" key="2">
    <source>
        <dbReference type="EMBL" id="MFC6754121.1"/>
    </source>
</evidence>